<evidence type="ECO:0000313" key="14">
    <source>
        <dbReference type="Proteomes" id="UP000191980"/>
    </source>
</evidence>
<dbReference type="OrthoDB" id="9813814at2"/>
<evidence type="ECO:0000256" key="8">
    <source>
        <dbReference type="ARBA" id="ARBA00037912"/>
    </source>
</evidence>
<dbReference type="Pfam" id="PF00842">
    <property type="entry name" value="Ala_racemase_C"/>
    <property type="match status" value="1"/>
</dbReference>
<dbReference type="Proteomes" id="UP000191980">
    <property type="component" value="Unassembled WGS sequence"/>
</dbReference>
<evidence type="ECO:0000256" key="5">
    <source>
        <dbReference type="ARBA" id="ARBA00013089"/>
    </source>
</evidence>
<accession>A0A1V8M457</accession>
<comment type="cofactor">
    <cofactor evidence="2 9 10">
        <name>pyridoxal 5'-phosphate</name>
        <dbReference type="ChEBI" id="CHEBI:597326"/>
    </cofactor>
</comment>
<feature type="modified residue" description="N6-(pyridoxal phosphate)lysine" evidence="9 10">
    <location>
        <position position="35"/>
    </location>
</feature>
<dbReference type="GO" id="GO:0030632">
    <property type="term" value="P:D-alanine biosynthetic process"/>
    <property type="evidence" value="ECO:0007669"/>
    <property type="project" value="UniProtKB-UniRule"/>
</dbReference>
<dbReference type="AlphaFoldDB" id="A0A1V8M457"/>
<evidence type="ECO:0000256" key="6">
    <source>
        <dbReference type="ARBA" id="ARBA00022898"/>
    </source>
</evidence>
<evidence type="ECO:0000256" key="7">
    <source>
        <dbReference type="ARBA" id="ARBA00023235"/>
    </source>
</evidence>
<comment type="function">
    <text evidence="9">Catalyzes the interconversion of L-alanine and D-alanine. May also act on other amino acids.</text>
</comment>
<dbReference type="SUPFAM" id="SSF50621">
    <property type="entry name" value="Alanine racemase C-terminal domain-like"/>
    <property type="match status" value="1"/>
</dbReference>
<evidence type="ECO:0000256" key="11">
    <source>
        <dbReference type="PIRSR" id="PIRSR600821-52"/>
    </source>
</evidence>
<dbReference type="FunFam" id="2.40.37.10:FF:000002">
    <property type="entry name" value="Alanine racemase"/>
    <property type="match status" value="1"/>
</dbReference>
<protein>
    <recommendedName>
        <fullName evidence="5 9">Alanine racemase</fullName>
        <ecNumber evidence="5 9">5.1.1.1</ecNumber>
    </recommendedName>
</protein>
<reference evidence="13 14" key="1">
    <citation type="submission" date="2015-12" db="EMBL/GenBank/DDBJ databases">
        <authorList>
            <person name="Shamseldin A."/>
            <person name="Moawad H."/>
            <person name="Abd El-Rahim W.M."/>
            <person name="Sadowsky M.J."/>
        </authorList>
    </citation>
    <scope>NUCLEOTIDE SEQUENCE [LARGE SCALE GENOMIC DNA]</scope>
    <source>
        <strain evidence="13 14">WF1</strain>
    </source>
</reference>
<comment type="similarity">
    <text evidence="4 9">Belongs to the alanine racemase family.</text>
</comment>
<dbReference type="GO" id="GO:0030170">
    <property type="term" value="F:pyridoxal phosphate binding"/>
    <property type="evidence" value="ECO:0007669"/>
    <property type="project" value="UniProtKB-UniRule"/>
</dbReference>
<feature type="binding site" evidence="9 11">
    <location>
        <position position="304"/>
    </location>
    <ligand>
        <name>substrate</name>
    </ligand>
</feature>
<keyword evidence="6 9" id="KW-0663">Pyridoxal phosphate</keyword>
<evidence type="ECO:0000313" key="13">
    <source>
        <dbReference type="EMBL" id="OQK16322.1"/>
    </source>
</evidence>
<dbReference type="InterPro" id="IPR011079">
    <property type="entry name" value="Ala_racemase_C"/>
</dbReference>
<sequence>MPAAAHIELNITALRHNACRAREFAPEAKLMAVIKANAYGHGLVLVANSLAEFVDAYAVARIDEAVRLRAANVQRRILVLQGFSSLDELKLMQRYQLESVIYTEQQVDILEAANLPGTLTIWLKIETGMNRLGFRPERFVAVLQRLQQCSSVHAEISFMTHFANADDLQDNKTTQQLQLFNETTKNYSGAKSSANSAAIIAWPATRQDWVRPGLMLYGASPMLQQTAQHQGLVPVMSLYARIIAIKQLKKGATVGYGGTWQAAKNTLLAVVSIGYGDGYPRHAKQGTPVLINNQRMPLVGRVSMDMITVDITEHAGIKSGDQVLLWGDGLPVEEVAACADTIPYTLLCGITQRVQIVIKE</sequence>
<evidence type="ECO:0000256" key="3">
    <source>
        <dbReference type="ARBA" id="ARBA00004752"/>
    </source>
</evidence>
<evidence type="ECO:0000256" key="1">
    <source>
        <dbReference type="ARBA" id="ARBA00000316"/>
    </source>
</evidence>
<dbReference type="HAMAP" id="MF_01201">
    <property type="entry name" value="Ala_racemase"/>
    <property type="match status" value="1"/>
</dbReference>
<dbReference type="InterPro" id="IPR000821">
    <property type="entry name" value="Ala_racemase"/>
</dbReference>
<dbReference type="GO" id="GO:0005829">
    <property type="term" value="C:cytosol"/>
    <property type="evidence" value="ECO:0007669"/>
    <property type="project" value="TreeGrafter"/>
</dbReference>
<feature type="domain" description="Alanine racemase C-terminal" evidence="12">
    <location>
        <begin position="235"/>
        <end position="359"/>
    </location>
</feature>
<dbReference type="PANTHER" id="PTHR30511">
    <property type="entry name" value="ALANINE RACEMASE"/>
    <property type="match status" value="1"/>
</dbReference>
<dbReference type="SUPFAM" id="SSF51419">
    <property type="entry name" value="PLP-binding barrel"/>
    <property type="match status" value="1"/>
</dbReference>
<comment type="pathway">
    <text evidence="8 9">Amino-acid biosynthesis; D-alanine biosynthesis; D-alanine from L-alanine: step 1/1.</text>
</comment>
<dbReference type="EC" id="5.1.1.1" evidence="5 9"/>
<feature type="active site" description="Proton acceptor; specific for D-alanine" evidence="9">
    <location>
        <position position="35"/>
    </location>
</feature>
<dbReference type="InterPro" id="IPR020622">
    <property type="entry name" value="Ala_racemase_pyridoxalP-BS"/>
</dbReference>
<dbReference type="EMBL" id="LPUF01000002">
    <property type="protein sequence ID" value="OQK16322.1"/>
    <property type="molecule type" value="Genomic_DNA"/>
</dbReference>
<comment type="catalytic activity">
    <reaction evidence="1 9">
        <text>L-alanine = D-alanine</text>
        <dbReference type="Rhea" id="RHEA:20249"/>
        <dbReference type="ChEBI" id="CHEBI:57416"/>
        <dbReference type="ChEBI" id="CHEBI:57972"/>
        <dbReference type="EC" id="5.1.1.1"/>
    </reaction>
</comment>
<dbReference type="InterPro" id="IPR009006">
    <property type="entry name" value="Ala_racemase/Decarboxylase_C"/>
</dbReference>
<evidence type="ECO:0000256" key="4">
    <source>
        <dbReference type="ARBA" id="ARBA00007880"/>
    </source>
</evidence>
<dbReference type="SMART" id="SM01005">
    <property type="entry name" value="Ala_racemase_C"/>
    <property type="match status" value="1"/>
</dbReference>
<dbReference type="CDD" id="cd06827">
    <property type="entry name" value="PLPDE_III_AR_proteobact"/>
    <property type="match status" value="1"/>
</dbReference>
<comment type="caution">
    <text evidence="13">The sequence shown here is derived from an EMBL/GenBank/DDBJ whole genome shotgun (WGS) entry which is preliminary data.</text>
</comment>
<evidence type="ECO:0000256" key="10">
    <source>
        <dbReference type="PIRSR" id="PIRSR600821-50"/>
    </source>
</evidence>
<dbReference type="InterPro" id="IPR029066">
    <property type="entry name" value="PLP-binding_barrel"/>
</dbReference>
<dbReference type="PANTHER" id="PTHR30511:SF4">
    <property type="entry name" value="ALANINE RACEMASE, BIOSYNTHETIC"/>
    <property type="match status" value="1"/>
</dbReference>
<proteinExistence type="inferred from homology"/>
<dbReference type="PROSITE" id="PS00395">
    <property type="entry name" value="ALANINE_RACEMASE"/>
    <property type="match status" value="1"/>
</dbReference>
<gene>
    <name evidence="13" type="primary">alr</name>
    <name evidence="13" type="ORF">AU255_13410</name>
</gene>
<dbReference type="Gene3D" id="3.20.20.10">
    <property type="entry name" value="Alanine racemase"/>
    <property type="match status" value="1"/>
</dbReference>
<dbReference type="STRING" id="1420851.AU255_13410"/>
<dbReference type="InterPro" id="IPR001608">
    <property type="entry name" value="Ala_racemase_N"/>
</dbReference>
<name>A0A1V8M457_9GAMM</name>
<dbReference type="Gene3D" id="2.40.37.10">
    <property type="entry name" value="Lyase, Ornithine Decarboxylase, Chain A, domain 1"/>
    <property type="match status" value="1"/>
</dbReference>
<comment type="pathway">
    <text evidence="3">Cell wall biogenesis; peptidoglycan biosynthesis.</text>
</comment>
<evidence type="ECO:0000256" key="2">
    <source>
        <dbReference type="ARBA" id="ARBA00001933"/>
    </source>
</evidence>
<dbReference type="FunFam" id="3.20.20.10:FF:000002">
    <property type="entry name" value="Alanine racemase"/>
    <property type="match status" value="1"/>
</dbReference>
<feature type="binding site" evidence="9 11">
    <location>
        <position position="131"/>
    </location>
    <ligand>
        <name>substrate</name>
    </ligand>
</feature>
<evidence type="ECO:0000259" key="12">
    <source>
        <dbReference type="SMART" id="SM01005"/>
    </source>
</evidence>
<keyword evidence="14" id="KW-1185">Reference proteome</keyword>
<keyword evidence="7 9" id="KW-0413">Isomerase</keyword>
<dbReference type="Pfam" id="PF01168">
    <property type="entry name" value="Ala_racemase_N"/>
    <property type="match status" value="1"/>
</dbReference>
<feature type="active site" description="Proton acceptor; specific for L-alanine" evidence="9">
    <location>
        <position position="256"/>
    </location>
</feature>
<dbReference type="NCBIfam" id="TIGR00492">
    <property type="entry name" value="alr"/>
    <property type="match status" value="1"/>
</dbReference>
<dbReference type="GO" id="GO:0008784">
    <property type="term" value="F:alanine racemase activity"/>
    <property type="evidence" value="ECO:0007669"/>
    <property type="project" value="UniProtKB-UniRule"/>
</dbReference>
<dbReference type="UniPathway" id="UPA00042">
    <property type="reaction ID" value="UER00497"/>
</dbReference>
<dbReference type="PRINTS" id="PR00992">
    <property type="entry name" value="ALARACEMASE"/>
</dbReference>
<evidence type="ECO:0000256" key="9">
    <source>
        <dbReference type="HAMAP-Rule" id="MF_01201"/>
    </source>
</evidence>
<organism evidence="13 14">
    <name type="scientific">Methyloprofundus sedimenti</name>
    <dbReference type="NCBI Taxonomy" id="1420851"/>
    <lineage>
        <taxon>Bacteria</taxon>
        <taxon>Pseudomonadati</taxon>
        <taxon>Pseudomonadota</taxon>
        <taxon>Gammaproteobacteria</taxon>
        <taxon>Methylococcales</taxon>
        <taxon>Methylococcaceae</taxon>
        <taxon>Methyloprofundus</taxon>
    </lineage>
</organism>